<evidence type="ECO:0000313" key="1">
    <source>
        <dbReference type="EnsemblPlants" id="Solyc06g034330.3.1.1"/>
    </source>
</evidence>
<name>A0A3Q7HLH4_SOLLC</name>
<keyword evidence="2" id="KW-1185">Reference proteome</keyword>
<gene>
    <name evidence="1" type="primary">LOC101247432</name>
</gene>
<evidence type="ECO:0000313" key="2">
    <source>
        <dbReference type="Proteomes" id="UP000004994"/>
    </source>
</evidence>
<protein>
    <submittedName>
        <fullName evidence="1">Uncharacterized protein</fullName>
    </submittedName>
</protein>
<sequence length="14" mass="1519">MIMLNCSDESLGCC</sequence>
<dbReference type="InParanoid" id="A0A3Q7HLH4"/>
<dbReference type="EnsemblPlants" id="Solyc06g034330.3.1">
    <property type="protein sequence ID" value="Solyc06g034330.3.1.1"/>
    <property type="gene ID" value="Solyc06g034330.3"/>
</dbReference>
<proteinExistence type="predicted"/>
<reference evidence="1" key="1">
    <citation type="journal article" date="2012" name="Nature">
        <title>The tomato genome sequence provides insights into fleshy fruit evolution.</title>
        <authorList>
            <consortium name="Tomato Genome Consortium"/>
        </authorList>
    </citation>
    <scope>NUCLEOTIDE SEQUENCE [LARGE SCALE GENOMIC DNA]</scope>
    <source>
        <strain evidence="1">cv. Heinz 1706</strain>
    </source>
</reference>
<reference evidence="1" key="2">
    <citation type="submission" date="2019-01" db="UniProtKB">
        <authorList>
            <consortium name="EnsemblPlants"/>
        </authorList>
    </citation>
    <scope>IDENTIFICATION</scope>
    <source>
        <strain evidence="1">cv. Heinz 1706</strain>
    </source>
</reference>
<dbReference type="Proteomes" id="UP000004994">
    <property type="component" value="Chromosome 6"/>
</dbReference>
<dbReference type="Gramene" id="Solyc06g034330.3.1">
    <property type="protein sequence ID" value="Solyc06g034330.3.1.1"/>
    <property type="gene ID" value="Solyc06g034330.3"/>
</dbReference>
<organism evidence="1">
    <name type="scientific">Solanum lycopersicum</name>
    <name type="common">Tomato</name>
    <name type="synonym">Lycopersicon esculentum</name>
    <dbReference type="NCBI Taxonomy" id="4081"/>
    <lineage>
        <taxon>Eukaryota</taxon>
        <taxon>Viridiplantae</taxon>
        <taxon>Streptophyta</taxon>
        <taxon>Embryophyta</taxon>
        <taxon>Tracheophyta</taxon>
        <taxon>Spermatophyta</taxon>
        <taxon>Magnoliopsida</taxon>
        <taxon>eudicotyledons</taxon>
        <taxon>Gunneridae</taxon>
        <taxon>Pentapetalae</taxon>
        <taxon>asterids</taxon>
        <taxon>lamiids</taxon>
        <taxon>Solanales</taxon>
        <taxon>Solanaceae</taxon>
        <taxon>Solanoideae</taxon>
        <taxon>Solaneae</taxon>
        <taxon>Solanum</taxon>
        <taxon>Solanum subgen. Lycopersicon</taxon>
    </lineage>
</organism>
<accession>A0A3Q7HLH4</accession>